<dbReference type="Gene3D" id="1.10.260.40">
    <property type="entry name" value="lambda repressor-like DNA-binding domains"/>
    <property type="match status" value="1"/>
</dbReference>
<dbReference type="FunFam" id="1.10.260.40:FF:000018">
    <property type="entry name" value="Multiprotein bridging factor 1"/>
    <property type="match status" value="1"/>
</dbReference>
<keyword evidence="1" id="KW-0805">Transcription regulation</keyword>
<evidence type="ECO:0000256" key="2">
    <source>
        <dbReference type="ARBA" id="ARBA00023125"/>
    </source>
</evidence>
<dbReference type="Pfam" id="PF08523">
    <property type="entry name" value="MBF1"/>
    <property type="match status" value="1"/>
</dbReference>
<dbReference type="SMART" id="SM00530">
    <property type="entry name" value="HTH_XRE"/>
    <property type="match status" value="1"/>
</dbReference>
<evidence type="ECO:0000256" key="1">
    <source>
        <dbReference type="ARBA" id="ARBA00023015"/>
    </source>
</evidence>
<comment type="caution">
    <text evidence="6">The sequence shown here is derived from an EMBL/GenBank/DDBJ whole genome shotgun (WGS) entry which is preliminary data.</text>
</comment>
<dbReference type="EMBL" id="CAXLJL010000489">
    <property type="protein sequence ID" value="CAL5138278.1"/>
    <property type="molecule type" value="Genomic_DNA"/>
</dbReference>
<dbReference type="InterPro" id="IPR001387">
    <property type="entry name" value="Cro/C1-type_HTH"/>
</dbReference>
<dbReference type="SUPFAM" id="SSF47413">
    <property type="entry name" value="lambda repressor-like DNA-binding domains"/>
    <property type="match status" value="1"/>
</dbReference>
<reference evidence="6" key="1">
    <citation type="submission" date="2024-06" db="EMBL/GenBank/DDBJ databases">
        <authorList>
            <person name="Liu X."/>
            <person name="Lenzi L."/>
            <person name="Haldenby T S."/>
            <person name="Uol C."/>
        </authorList>
    </citation>
    <scope>NUCLEOTIDE SEQUENCE</scope>
</reference>
<protein>
    <recommendedName>
        <fullName evidence="5">HTH cro/C1-type domain-containing protein</fullName>
    </recommendedName>
</protein>
<accession>A0AAV2TM03</accession>
<dbReference type="GO" id="GO:0003677">
    <property type="term" value="F:DNA binding"/>
    <property type="evidence" value="ECO:0007669"/>
    <property type="project" value="UniProtKB-KW"/>
</dbReference>
<feature type="region of interest" description="Disordered" evidence="4">
    <location>
        <begin position="1"/>
        <end position="25"/>
    </location>
</feature>
<keyword evidence="2" id="KW-0238">DNA-binding</keyword>
<dbReference type="PANTHER" id="PTHR10245">
    <property type="entry name" value="ENDOTHELIAL DIFFERENTIATION-RELATED FACTOR 1 MULTIPROTEIN BRIDGING FACTOR 1"/>
    <property type="match status" value="1"/>
</dbReference>
<sequence>MAESRPVTLKTNASFSAAQRRGDPIETHKRWSAGQNKQRTIDKNTAKLDEETEDFHNDLVDMDVGRLIMQARQEKGLTQKELATKINEKPQVVADYEQARAVRNQAILSKMERVLGVKLRGKDKGAQLSGPKKK</sequence>
<name>A0AAV2TM03_CALDB</name>
<dbReference type="AlphaFoldDB" id="A0AAV2TM03"/>
<dbReference type="PROSITE" id="PS50943">
    <property type="entry name" value="HTH_CROC1"/>
    <property type="match status" value="1"/>
</dbReference>
<feature type="domain" description="HTH cro/C1-type" evidence="5">
    <location>
        <begin position="68"/>
        <end position="122"/>
    </location>
</feature>
<evidence type="ECO:0000256" key="4">
    <source>
        <dbReference type="SAM" id="MobiDB-lite"/>
    </source>
</evidence>
<dbReference type="PANTHER" id="PTHR10245:SF15">
    <property type="entry name" value="ENDOTHELIAL DIFFERENTIATION-RELATED FACTOR 1"/>
    <property type="match status" value="1"/>
</dbReference>
<gene>
    <name evidence="6" type="ORF">CDAUBV1_LOCUS12879</name>
</gene>
<proteinExistence type="predicted"/>
<evidence type="ECO:0000313" key="6">
    <source>
        <dbReference type="EMBL" id="CAL5138278.1"/>
    </source>
</evidence>
<dbReference type="InterPro" id="IPR010982">
    <property type="entry name" value="Lambda_DNA-bd_dom_sf"/>
</dbReference>
<evidence type="ECO:0000256" key="3">
    <source>
        <dbReference type="ARBA" id="ARBA00023163"/>
    </source>
</evidence>
<dbReference type="InterPro" id="IPR013729">
    <property type="entry name" value="MBF1_N"/>
</dbReference>
<keyword evidence="3" id="KW-0804">Transcription</keyword>
<dbReference type="CDD" id="cd00093">
    <property type="entry name" value="HTH_XRE"/>
    <property type="match status" value="1"/>
</dbReference>
<evidence type="ECO:0000313" key="7">
    <source>
        <dbReference type="Proteomes" id="UP001497525"/>
    </source>
</evidence>
<dbReference type="Proteomes" id="UP001497525">
    <property type="component" value="Unassembled WGS sequence"/>
</dbReference>
<organism evidence="6 7">
    <name type="scientific">Calicophoron daubneyi</name>
    <name type="common">Rumen fluke</name>
    <name type="synonym">Paramphistomum daubneyi</name>
    <dbReference type="NCBI Taxonomy" id="300641"/>
    <lineage>
        <taxon>Eukaryota</taxon>
        <taxon>Metazoa</taxon>
        <taxon>Spiralia</taxon>
        <taxon>Lophotrochozoa</taxon>
        <taxon>Platyhelminthes</taxon>
        <taxon>Trematoda</taxon>
        <taxon>Digenea</taxon>
        <taxon>Plagiorchiida</taxon>
        <taxon>Pronocephalata</taxon>
        <taxon>Paramphistomoidea</taxon>
        <taxon>Paramphistomidae</taxon>
        <taxon>Calicophoron</taxon>
    </lineage>
</organism>
<dbReference type="Pfam" id="PF01381">
    <property type="entry name" value="HTH_3"/>
    <property type="match status" value="1"/>
</dbReference>
<dbReference type="GO" id="GO:0005634">
    <property type="term" value="C:nucleus"/>
    <property type="evidence" value="ECO:0007669"/>
    <property type="project" value="TreeGrafter"/>
</dbReference>
<evidence type="ECO:0000259" key="5">
    <source>
        <dbReference type="PROSITE" id="PS50943"/>
    </source>
</evidence>